<protein>
    <submittedName>
        <fullName evidence="2">Uncharacterized protein</fullName>
    </submittedName>
</protein>
<keyword evidence="3" id="KW-1185">Reference proteome</keyword>
<keyword evidence="1" id="KW-1133">Transmembrane helix</keyword>
<feature type="transmembrane region" description="Helical" evidence="1">
    <location>
        <begin position="89"/>
        <end position="108"/>
    </location>
</feature>
<gene>
    <name evidence="2" type="ORF">MmiEs2_12540</name>
</gene>
<feature type="transmembrane region" description="Helical" evidence="1">
    <location>
        <begin position="62"/>
        <end position="83"/>
    </location>
</feature>
<reference evidence="2 3" key="1">
    <citation type="submission" date="2023-07" db="EMBL/GenBank/DDBJ databases">
        <title>Closed genome sequence of Methanimicrococcus sp. Es2.</title>
        <authorList>
            <person name="Protasov E."/>
            <person name="Platt K."/>
            <person name="Reeh H."/>
            <person name="Poehlein A."/>
            <person name="Daniel R."/>
            <person name="Brune A."/>
        </authorList>
    </citation>
    <scope>NUCLEOTIDE SEQUENCE [LARGE SCALE GENOMIC DNA]</scope>
    <source>
        <strain evidence="2 3">Es2</strain>
    </source>
</reference>
<evidence type="ECO:0000313" key="2">
    <source>
        <dbReference type="EMBL" id="WNY29040.1"/>
    </source>
</evidence>
<evidence type="ECO:0000313" key="3">
    <source>
        <dbReference type="Proteomes" id="UP001302662"/>
    </source>
</evidence>
<dbReference type="EMBL" id="CP131062">
    <property type="protein sequence ID" value="WNY29040.1"/>
    <property type="molecule type" value="Genomic_DNA"/>
</dbReference>
<keyword evidence="1" id="KW-0472">Membrane</keyword>
<name>A0AA96VB40_9EURY</name>
<dbReference type="Proteomes" id="UP001302662">
    <property type="component" value="Chromosome"/>
</dbReference>
<organism evidence="2 3">
    <name type="scientific">Methanimicrococcus stummii</name>
    <dbReference type="NCBI Taxonomy" id="3028294"/>
    <lineage>
        <taxon>Archaea</taxon>
        <taxon>Methanobacteriati</taxon>
        <taxon>Methanobacteriota</taxon>
        <taxon>Stenosarchaea group</taxon>
        <taxon>Methanomicrobia</taxon>
        <taxon>Methanosarcinales</taxon>
        <taxon>Methanosarcinaceae</taxon>
        <taxon>Methanimicrococcus</taxon>
    </lineage>
</organism>
<feature type="transmembrane region" description="Helical" evidence="1">
    <location>
        <begin position="33"/>
        <end position="50"/>
    </location>
</feature>
<evidence type="ECO:0000256" key="1">
    <source>
        <dbReference type="SAM" id="Phobius"/>
    </source>
</evidence>
<dbReference type="RefSeq" id="WP_316559039.1">
    <property type="nucleotide sequence ID" value="NZ_CP131062.1"/>
</dbReference>
<sequence length="127" mass="14554">MEISQEKLLRYLGIGQILAALLFFVYFEHLGYNVSFSELMIAGTCFAIGIEKTVLPNYWNKLFLALSAFFYIYAVATTFLNFGILIDRYVGLVSVLLVVVLSFVYLYVRHKAEKKAGIKKTPEFKNF</sequence>
<feature type="transmembrane region" description="Helical" evidence="1">
    <location>
        <begin position="9"/>
        <end position="27"/>
    </location>
</feature>
<dbReference type="AlphaFoldDB" id="A0AA96VB40"/>
<proteinExistence type="predicted"/>
<dbReference type="KEGG" id="mees:MmiEs2_12540"/>
<dbReference type="GeneID" id="85197725"/>
<keyword evidence="1" id="KW-0812">Transmembrane</keyword>
<accession>A0AA96VB40</accession>